<keyword evidence="3" id="KW-0547">Nucleotide-binding</keyword>
<evidence type="ECO:0000313" key="9">
    <source>
        <dbReference type="EMBL" id="QLF70910.1"/>
    </source>
</evidence>
<feature type="transmembrane region" description="Helical" evidence="7">
    <location>
        <begin position="45"/>
        <end position="67"/>
    </location>
</feature>
<feature type="domain" description="Guanylate cyclase" evidence="8">
    <location>
        <begin position="254"/>
        <end position="381"/>
    </location>
</feature>
<dbReference type="SUPFAM" id="SSF55073">
    <property type="entry name" value="Nucleotide cyclase"/>
    <property type="match status" value="1"/>
</dbReference>
<proteinExistence type="predicted"/>
<dbReference type="PROSITE" id="PS50125">
    <property type="entry name" value="GUANYLATE_CYCLASE_2"/>
    <property type="match status" value="1"/>
</dbReference>
<feature type="transmembrane region" description="Helical" evidence="7">
    <location>
        <begin position="181"/>
        <end position="205"/>
    </location>
</feature>
<dbReference type="Pfam" id="PF20967">
    <property type="entry name" value="MASE7"/>
    <property type="match status" value="1"/>
</dbReference>
<feature type="transmembrane region" description="Helical" evidence="7">
    <location>
        <begin position="128"/>
        <end position="144"/>
    </location>
</feature>
<sequence length="431" mass="48454">MPFQDLDYLDLPARKPGANWRLPRFVWWVARIGTKGYPHRVRRRLAVTNVISLMVSVMTLPYIGLYIGYDWENLWLAAVLFSPQVAFYALTPFLHRLGRFAAATYLCSIWLVFGICSCLFFGRDSGLHFFFLPAASASMLVFGPERLVVSAAVTMVALVAFLLIEMLVISPIWFVSVDPEFLQILFLLTVPFSFVLIFTTVLFAFKEATQAELAFEKEYRFSEKLLQNILPRAVALRLKHERVQIVADHVDAATILFADIVNFTPRAASWKPQEVVAFLSQVFARFDAIATSHGLEKIKTVGDAYMVAGGLPEPRPDHAADVARMALDILKCCEDLSREIGEQVEVRIGLDSGPVVAGVIGPNKLLYDVWGDPVNTAAHLESHGLAGHIQVTECLKAKLEDRFVFEFRGELAVKGKGMMRLWFLKEEKRPL</sequence>
<dbReference type="Pfam" id="PF00211">
    <property type="entry name" value="Guanylate_cyc"/>
    <property type="match status" value="1"/>
</dbReference>
<feature type="transmembrane region" description="Helical" evidence="7">
    <location>
        <begin position="151"/>
        <end position="175"/>
    </location>
</feature>
<accession>A0ABX6QQU4</accession>
<organism evidence="9 10">
    <name type="scientific">Peteryoungia desertarenae</name>
    <dbReference type="NCBI Taxonomy" id="1813451"/>
    <lineage>
        <taxon>Bacteria</taxon>
        <taxon>Pseudomonadati</taxon>
        <taxon>Pseudomonadota</taxon>
        <taxon>Alphaproteobacteria</taxon>
        <taxon>Hyphomicrobiales</taxon>
        <taxon>Rhizobiaceae</taxon>
        <taxon>Peteryoungia</taxon>
    </lineage>
</organism>
<evidence type="ECO:0000256" key="5">
    <source>
        <dbReference type="ARBA" id="ARBA00023136"/>
    </source>
</evidence>
<keyword evidence="2 7" id="KW-0812">Transmembrane</keyword>
<dbReference type="InterPro" id="IPR029787">
    <property type="entry name" value="Nucleotide_cyclase"/>
</dbReference>
<dbReference type="Proteomes" id="UP000308530">
    <property type="component" value="Chromosome"/>
</dbReference>
<evidence type="ECO:0000256" key="4">
    <source>
        <dbReference type="ARBA" id="ARBA00022989"/>
    </source>
</evidence>
<dbReference type="InterPro" id="IPR050401">
    <property type="entry name" value="Cyclic_nucleotide_synthase"/>
</dbReference>
<dbReference type="Gene3D" id="3.30.70.1230">
    <property type="entry name" value="Nucleotide cyclase"/>
    <property type="match status" value="1"/>
</dbReference>
<dbReference type="RefSeq" id="WP_138286477.1">
    <property type="nucleotide sequence ID" value="NZ_CP058350.1"/>
</dbReference>
<keyword evidence="4 7" id="KW-1133">Transmembrane helix</keyword>
<dbReference type="InterPro" id="IPR001054">
    <property type="entry name" value="A/G_cyclase"/>
</dbReference>
<comment type="subcellular location">
    <subcellularLocation>
        <location evidence="1">Membrane</location>
    </subcellularLocation>
</comment>
<reference evidence="9 10" key="1">
    <citation type="submission" date="2020-06" db="EMBL/GenBank/DDBJ databases">
        <title>Genome sequence of Rhizobium sp strain ADMK78.</title>
        <authorList>
            <person name="Rahi P."/>
        </authorList>
    </citation>
    <scope>NUCLEOTIDE SEQUENCE [LARGE SCALE GENOMIC DNA]</scope>
    <source>
        <strain evidence="9 10">ADMK78</strain>
    </source>
</reference>
<protein>
    <submittedName>
        <fullName evidence="9">Adenylate/guanylate cyclase domain-containing protein</fullName>
    </submittedName>
</protein>
<dbReference type="InterPro" id="IPR048432">
    <property type="entry name" value="MASE7"/>
</dbReference>
<dbReference type="PANTHER" id="PTHR11920">
    <property type="entry name" value="GUANYLYL CYCLASE"/>
    <property type="match status" value="1"/>
</dbReference>
<evidence type="ECO:0000256" key="3">
    <source>
        <dbReference type="ARBA" id="ARBA00022741"/>
    </source>
</evidence>
<keyword evidence="10" id="KW-1185">Reference proteome</keyword>
<dbReference type="EMBL" id="CP058350">
    <property type="protein sequence ID" value="QLF70910.1"/>
    <property type="molecule type" value="Genomic_DNA"/>
</dbReference>
<evidence type="ECO:0000313" key="10">
    <source>
        <dbReference type="Proteomes" id="UP000308530"/>
    </source>
</evidence>
<keyword evidence="5 7" id="KW-0472">Membrane</keyword>
<evidence type="ECO:0000256" key="7">
    <source>
        <dbReference type="SAM" id="Phobius"/>
    </source>
</evidence>
<evidence type="ECO:0000259" key="8">
    <source>
        <dbReference type="PROSITE" id="PS50125"/>
    </source>
</evidence>
<dbReference type="CDD" id="cd07302">
    <property type="entry name" value="CHD"/>
    <property type="match status" value="1"/>
</dbReference>
<gene>
    <name evidence="9" type="ORF">FE840_015915</name>
</gene>
<name>A0ABX6QQU4_9HYPH</name>
<feature type="transmembrane region" description="Helical" evidence="7">
    <location>
        <begin position="102"/>
        <end position="122"/>
    </location>
</feature>
<evidence type="ECO:0000256" key="2">
    <source>
        <dbReference type="ARBA" id="ARBA00022692"/>
    </source>
</evidence>
<dbReference type="PANTHER" id="PTHR11920:SF335">
    <property type="entry name" value="GUANYLATE CYCLASE"/>
    <property type="match status" value="1"/>
</dbReference>
<keyword evidence="6" id="KW-0456">Lyase</keyword>
<evidence type="ECO:0000256" key="1">
    <source>
        <dbReference type="ARBA" id="ARBA00004370"/>
    </source>
</evidence>
<evidence type="ECO:0000256" key="6">
    <source>
        <dbReference type="ARBA" id="ARBA00023239"/>
    </source>
</evidence>
<dbReference type="SMART" id="SM00044">
    <property type="entry name" value="CYCc"/>
    <property type="match status" value="1"/>
</dbReference>